<organism evidence="1 2">
    <name type="scientific">Sulfobacillus benefaciens</name>
    <dbReference type="NCBI Taxonomy" id="453960"/>
    <lineage>
        <taxon>Bacteria</taxon>
        <taxon>Bacillati</taxon>
        <taxon>Bacillota</taxon>
        <taxon>Clostridia</taxon>
        <taxon>Eubacteriales</taxon>
        <taxon>Clostridiales Family XVII. Incertae Sedis</taxon>
        <taxon>Sulfobacillus</taxon>
    </lineage>
</organism>
<dbReference type="Proteomes" id="UP000242699">
    <property type="component" value="Unassembled WGS sequence"/>
</dbReference>
<dbReference type="EMBL" id="PXYT01000024">
    <property type="protein sequence ID" value="PSR27747.1"/>
    <property type="molecule type" value="Genomic_DNA"/>
</dbReference>
<evidence type="ECO:0000313" key="2">
    <source>
        <dbReference type="Proteomes" id="UP000242699"/>
    </source>
</evidence>
<proteinExistence type="predicted"/>
<accession>A0A2T2WZT6</accession>
<evidence type="ECO:0000313" key="1">
    <source>
        <dbReference type="EMBL" id="PSR27747.1"/>
    </source>
</evidence>
<name>A0A2T2WZT6_9FIRM</name>
<sequence length="84" mass="9602">MIIMISDTENEFIPAISEFQAFHSALYHIIRYTKHAQTYPREHKPVSRGLITLPQSASFAPSRLRHHSCTKLESHVIDDIGSNL</sequence>
<comment type="caution">
    <text evidence="1">The sequence shown here is derived from an EMBL/GenBank/DDBJ whole genome shotgun (WGS) entry which is preliminary data.</text>
</comment>
<protein>
    <submittedName>
        <fullName evidence="1">Uncharacterized protein</fullName>
    </submittedName>
</protein>
<reference evidence="1 2" key="1">
    <citation type="journal article" date="2014" name="BMC Genomics">
        <title>Comparison of environmental and isolate Sulfobacillus genomes reveals diverse carbon, sulfur, nitrogen, and hydrogen metabolisms.</title>
        <authorList>
            <person name="Justice N.B."/>
            <person name="Norman A."/>
            <person name="Brown C.T."/>
            <person name="Singh A."/>
            <person name="Thomas B.C."/>
            <person name="Banfield J.F."/>
        </authorList>
    </citation>
    <scope>NUCLEOTIDE SEQUENCE [LARGE SCALE GENOMIC DNA]</scope>
    <source>
        <strain evidence="1">AMDSBA1</strain>
    </source>
</reference>
<gene>
    <name evidence="1" type="ORF">C7B43_11110</name>
</gene>
<dbReference type="AlphaFoldDB" id="A0A2T2WZT6"/>